<sequence length="329" mass="35334">MSFLTDFQRCAVQSAQILLENAGLSPQDLDSFSSSSSSSPSPPSPPSSTLPILCPASPSTRNAPLAVAGARYIPPPARPFTAEDLTQGRHRVTRKTSAHAIVEHPIGAIVEYPQTGHHVGESIAHIFHVDPSSFTPSLHPKSSFQYSLGDGHGGQIIGQCLMLRDTSRQPVSCTKLRTSCKGLKICSGRQHAEISSHHFTNISEVLAHHPSAAQPLRGPANTADQELSEKTLAFFVALCLRGCSPHSPADEHDNDSTVNTDMAGDGGMDTVDDFDGLTAAQYLDSLSFDTSSEADLRIGCVQSSRRSVKKKCNGKLVMQFDAYNQPFIR</sequence>
<dbReference type="EMBL" id="KN835945">
    <property type="protein sequence ID" value="KIK33430.1"/>
    <property type="molecule type" value="Genomic_DNA"/>
</dbReference>
<dbReference type="OrthoDB" id="3246731at2759"/>
<gene>
    <name evidence="2" type="ORF">CY34DRAFT_99623</name>
</gene>
<evidence type="ECO:0000313" key="2">
    <source>
        <dbReference type="EMBL" id="KIK33430.1"/>
    </source>
</evidence>
<dbReference type="AlphaFoldDB" id="A0A0C9Z7D6"/>
<evidence type="ECO:0000256" key="1">
    <source>
        <dbReference type="SAM" id="MobiDB-lite"/>
    </source>
</evidence>
<proteinExistence type="predicted"/>
<reference evidence="3" key="2">
    <citation type="submission" date="2015-01" db="EMBL/GenBank/DDBJ databases">
        <title>Evolutionary Origins and Diversification of the Mycorrhizal Mutualists.</title>
        <authorList>
            <consortium name="DOE Joint Genome Institute"/>
            <consortium name="Mycorrhizal Genomics Consortium"/>
            <person name="Kohler A."/>
            <person name="Kuo A."/>
            <person name="Nagy L.G."/>
            <person name="Floudas D."/>
            <person name="Copeland A."/>
            <person name="Barry K.W."/>
            <person name="Cichocki N."/>
            <person name="Veneault-Fourrey C."/>
            <person name="LaButti K."/>
            <person name="Lindquist E.A."/>
            <person name="Lipzen A."/>
            <person name="Lundell T."/>
            <person name="Morin E."/>
            <person name="Murat C."/>
            <person name="Riley R."/>
            <person name="Ohm R."/>
            <person name="Sun H."/>
            <person name="Tunlid A."/>
            <person name="Henrissat B."/>
            <person name="Grigoriev I.V."/>
            <person name="Hibbett D.S."/>
            <person name="Martin F."/>
        </authorList>
    </citation>
    <scope>NUCLEOTIDE SEQUENCE [LARGE SCALE GENOMIC DNA]</scope>
    <source>
        <strain evidence="3">UH-Slu-Lm8-n1</strain>
    </source>
</reference>
<dbReference type="Proteomes" id="UP000054485">
    <property type="component" value="Unassembled WGS sequence"/>
</dbReference>
<reference evidence="2 3" key="1">
    <citation type="submission" date="2014-04" db="EMBL/GenBank/DDBJ databases">
        <authorList>
            <consortium name="DOE Joint Genome Institute"/>
            <person name="Kuo A."/>
            <person name="Ruytinx J."/>
            <person name="Rineau F."/>
            <person name="Colpaert J."/>
            <person name="Kohler A."/>
            <person name="Nagy L.G."/>
            <person name="Floudas D."/>
            <person name="Copeland A."/>
            <person name="Barry K.W."/>
            <person name="Cichocki N."/>
            <person name="Veneault-Fourrey C."/>
            <person name="LaButti K."/>
            <person name="Lindquist E.A."/>
            <person name="Lipzen A."/>
            <person name="Lundell T."/>
            <person name="Morin E."/>
            <person name="Murat C."/>
            <person name="Sun H."/>
            <person name="Tunlid A."/>
            <person name="Henrissat B."/>
            <person name="Grigoriev I.V."/>
            <person name="Hibbett D.S."/>
            <person name="Martin F."/>
            <person name="Nordberg H.P."/>
            <person name="Cantor M.N."/>
            <person name="Hua S.X."/>
        </authorList>
    </citation>
    <scope>NUCLEOTIDE SEQUENCE [LARGE SCALE GENOMIC DNA]</scope>
    <source>
        <strain evidence="2 3">UH-Slu-Lm8-n1</strain>
    </source>
</reference>
<protein>
    <submittedName>
        <fullName evidence="2">Uncharacterized protein</fullName>
    </submittedName>
</protein>
<name>A0A0C9Z7D6_9AGAM</name>
<dbReference type="HOGENOM" id="CLU_912691_0_0_1"/>
<keyword evidence="3" id="KW-1185">Reference proteome</keyword>
<evidence type="ECO:0000313" key="3">
    <source>
        <dbReference type="Proteomes" id="UP000054485"/>
    </source>
</evidence>
<feature type="region of interest" description="Disordered" evidence="1">
    <location>
        <begin position="26"/>
        <end position="52"/>
    </location>
</feature>
<dbReference type="InParanoid" id="A0A0C9Z7D6"/>
<accession>A0A0C9Z7D6</accession>
<organism evidence="2 3">
    <name type="scientific">Suillus luteus UH-Slu-Lm8-n1</name>
    <dbReference type="NCBI Taxonomy" id="930992"/>
    <lineage>
        <taxon>Eukaryota</taxon>
        <taxon>Fungi</taxon>
        <taxon>Dikarya</taxon>
        <taxon>Basidiomycota</taxon>
        <taxon>Agaricomycotina</taxon>
        <taxon>Agaricomycetes</taxon>
        <taxon>Agaricomycetidae</taxon>
        <taxon>Boletales</taxon>
        <taxon>Suillineae</taxon>
        <taxon>Suillaceae</taxon>
        <taxon>Suillus</taxon>
    </lineage>
</organism>